<dbReference type="NCBIfam" id="TIGR02605">
    <property type="entry name" value="CxxC_CxxC_SSSS"/>
    <property type="match status" value="1"/>
</dbReference>
<dbReference type="InterPro" id="IPR013429">
    <property type="entry name" value="Regulatory_FmdB_Zinc_ribbon"/>
</dbReference>
<feature type="domain" description="Putative regulatory protein FmdB zinc ribbon" evidence="1">
    <location>
        <begin position="1"/>
        <end position="43"/>
    </location>
</feature>
<gene>
    <name evidence="2" type="ORF">CJ255_18100</name>
</gene>
<protein>
    <recommendedName>
        <fullName evidence="1">Putative regulatory protein FmdB zinc ribbon domain-containing protein</fullName>
    </recommendedName>
</protein>
<accession>A0A2A6RFI9</accession>
<dbReference type="SMART" id="SM00834">
    <property type="entry name" value="CxxC_CXXC_SSSS"/>
    <property type="match status" value="1"/>
</dbReference>
<dbReference type="Proteomes" id="UP000220527">
    <property type="component" value="Unassembled WGS sequence"/>
</dbReference>
<evidence type="ECO:0000313" key="2">
    <source>
        <dbReference type="EMBL" id="PDW01648.1"/>
    </source>
</evidence>
<evidence type="ECO:0000259" key="1">
    <source>
        <dbReference type="SMART" id="SM00834"/>
    </source>
</evidence>
<organism evidence="2 3">
    <name type="scientific">Candidatus Viridilinea mediisalina</name>
    <dbReference type="NCBI Taxonomy" id="2024553"/>
    <lineage>
        <taxon>Bacteria</taxon>
        <taxon>Bacillati</taxon>
        <taxon>Chloroflexota</taxon>
        <taxon>Chloroflexia</taxon>
        <taxon>Chloroflexales</taxon>
        <taxon>Chloroflexineae</taxon>
        <taxon>Oscillochloridaceae</taxon>
        <taxon>Candidatus Viridilinea</taxon>
    </lineage>
</organism>
<name>A0A2A6RFI9_9CHLR</name>
<dbReference type="AlphaFoldDB" id="A0A2A6RFI9"/>
<evidence type="ECO:0000313" key="3">
    <source>
        <dbReference type="Proteomes" id="UP000220527"/>
    </source>
</evidence>
<keyword evidence="3" id="KW-1185">Reference proteome</keyword>
<sequence>MPMYEYGCLACDSRFDALRRMDQDDTGVVCPSCGASQVARRLSVFAAHTRHGGSSVAEMPPPAMSSGGCGGGCCSGTCATRN</sequence>
<proteinExistence type="predicted"/>
<dbReference type="OrthoDB" id="9813321at2"/>
<dbReference type="Pfam" id="PF09723">
    <property type="entry name" value="Zn_ribbon_8"/>
    <property type="match status" value="1"/>
</dbReference>
<reference evidence="3" key="1">
    <citation type="submission" date="2017-08" db="EMBL/GenBank/DDBJ databases">
        <authorList>
            <person name="Grouzdev D.S."/>
            <person name="Gaisin V.A."/>
            <person name="Rysina M.S."/>
            <person name="Gorlenko V.M."/>
        </authorList>
    </citation>
    <scope>NUCLEOTIDE SEQUENCE [LARGE SCALE GENOMIC DNA]</scope>
    <source>
        <strain evidence="3">Kir15-3F</strain>
    </source>
</reference>
<comment type="caution">
    <text evidence="2">The sequence shown here is derived from an EMBL/GenBank/DDBJ whole genome shotgun (WGS) entry which is preliminary data.</text>
</comment>
<dbReference type="EMBL" id="NQWI01000121">
    <property type="protein sequence ID" value="PDW01648.1"/>
    <property type="molecule type" value="Genomic_DNA"/>
</dbReference>